<dbReference type="AlphaFoldDB" id="A0A8T0EV92"/>
<dbReference type="EMBL" id="JABXBU010001863">
    <property type="protein sequence ID" value="KAF8782225.1"/>
    <property type="molecule type" value="Genomic_DNA"/>
</dbReference>
<sequence>MAANQGRITPCYMKTQSADDTHHQTAADKTPQYFPRLQYEYTARGGSMPTKSRGDRLLNIDCSLSHDNGILLIENPRTDLPSSINHLSFLPVKIWRMQTIEGQKASFSSP</sequence>
<reference evidence="2" key="2">
    <citation type="submission" date="2020-06" db="EMBL/GenBank/DDBJ databases">
        <authorList>
            <person name="Sheffer M."/>
        </authorList>
    </citation>
    <scope>NUCLEOTIDE SEQUENCE</scope>
</reference>
<feature type="compositionally biased region" description="Basic and acidic residues" evidence="1">
    <location>
        <begin position="17"/>
        <end position="26"/>
    </location>
</feature>
<reference evidence="2" key="1">
    <citation type="journal article" date="2020" name="bioRxiv">
        <title>Chromosome-level reference genome of the European wasp spider Argiope bruennichi: a resource for studies on range expansion and evolutionary adaptation.</title>
        <authorList>
            <person name="Sheffer M.M."/>
            <person name="Hoppe A."/>
            <person name="Krehenwinkel H."/>
            <person name="Uhl G."/>
            <person name="Kuss A.W."/>
            <person name="Jensen L."/>
            <person name="Jensen C."/>
            <person name="Gillespie R.G."/>
            <person name="Hoff K.J."/>
            <person name="Prost S."/>
        </authorList>
    </citation>
    <scope>NUCLEOTIDE SEQUENCE</scope>
</reference>
<protein>
    <submittedName>
        <fullName evidence="2">Uncharacterized protein</fullName>
    </submittedName>
</protein>
<accession>A0A8T0EV92</accession>
<organism evidence="2 3">
    <name type="scientific">Argiope bruennichi</name>
    <name type="common">Wasp spider</name>
    <name type="synonym">Aranea bruennichi</name>
    <dbReference type="NCBI Taxonomy" id="94029"/>
    <lineage>
        <taxon>Eukaryota</taxon>
        <taxon>Metazoa</taxon>
        <taxon>Ecdysozoa</taxon>
        <taxon>Arthropoda</taxon>
        <taxon>Chelicerata</taxon>
        <taxon>Arachnida</taxon>
        <taxon>Araneae</taxon>
        <taxon>Araneomorphae</taxon>
        <taxon>Entelegynae</taxon>
        <taxon>Araneoidea</taxon>
        <taxon>Araneidae</taxon>
        <taxon>Argiope</taxon>
    </lineage>
</organism>
<comment type="caution">
    <text evidence="2">The sequence shown here is derived from an EMBL/GenBank/DDBJ whole genome shotgun (WGS) entry which is preliminary data.</text>
</comment>
<evidence type="ECO:0000313" key="2">
    <source>
        <dbReference type="EMBL" id="KAF8782225.1"/>
    </source>
</evidence>
<dbReference type="Proteomes" id="UP000807504">
    <property type="component" value="Unassembled WGS sequence"/>
</dbReference>
<feature type="region of interest" description="Disordered" evidence="1">
    <location>
        <begin position="1"/>
        <end position="27"/>
    </location>
</feature>
<evidence type="ECO:0000313" key="3">
    <source>
        <dbReference type="Proteomes" id="UP000807504"/>
    </source>
</evidence>
<proteinExistence type="predicted"/>
<keyword evidence="3" id="KW-1185">Reference proteome</keyword>
<evidence type="ECO:0000256" key="1">
    <source>
        <dbReference type="SAM" id="MobiDB-lite"/>
    </source>
</evidence>
<gene>
    <name evidence="2" type="ORF">HNY73_012538</name>
</gene>
<name>A0A8T0EV92_ARGBR</name>